<reference evidence="3 4" key="1">
    <citation type="journal article" date="2023" name="Antonie Van Leeuwenhoek">
        <title>Mesoterricola silvestris gen. nov., sp. nov., Mesoterricola sediminis sp. nov., Geothrix oryzae sp. nov., Geothrix edaphica sp. nov., Geothrix rubra sp. nov., and Geothrix limicola sp. nov., six novel members of Acidobacteriota isolated from soils.</title>
        <authorList>
            <person name="Itoh H."/>
            <person name="Sugisawa Y."/>
            <person name="Mise K."/>
            <person name="Xu Z."/>
            <person name="Kuniyasu M."/>
            <person name="Ushijima N."/>
            <person name="Kawano K."/>
            <person name="Kobayashi E."/>
            <person name="Shiratori Y."/>
            <person name="Masuda Y."/>
            <person name="Senoo K."/>
        </authorList>
    </citation>
    <scope>NUCLEOTIDE SEQUENCE [LARGE SCALE GENOMIC DNA]</scope>
    <source>
        <strain evidence="3 4">Red804</strain>
    </source>
</reference>
<evidence type="ECO:0000313" key="3">
    <source>
        <dbReference type="EMBL" id="GLH73670.1"/>
    </source>
</evidence>
<dbReference type="Gene3D" id="1.10.150.320">
    <property type="entry name" value="Photosystem II 12 kDa extrinsic protein"/>
    <property type="match status" value="1"/>
</dbReference>
<proteinExistence type="predicted"/>
<protein>
    <recommendedName>
        <fullName evidence="5">Helix-hairpin-helix domain-containing protein</fullName>
    </recommendedName>
</protein>
<gene>
    <name evidence="3" type="ORF">GETHLI_21720</name>
</gene>
<feature type="chain" id="PRO_5046691693" description="Helix-hairpin-helix domain-containing protein" evidence="2">
    <location>
        <begin position="25"/>
        <end position="124"/>
    </location>
</feature>
<feature type="signal peptide" evidence="2">
    <location>
        <begin position="1"/>
        <end position="24"/>
    </location>
</feature>
<feature type="compositionally biased region" description="Low complexity" evidence="1">
    <location>
        <begin position="35"/>
        <end position="44"/>
    </location>
</feature>
<comment type="caution">
    <text evidence="3">The sequence shown here is derived from an EMBL/GenBank/DDBJ whole genome shotgun (WGS) entry which is preliminary data.</text>
</comment>
<dbReference type="EMBL" id="BSDE01000003">
    <property type="protein sequence ID" value="GLH73670.1"/>
    <property type="molecule type" value="Genomic_DNA"/>
</dbReference>
<name>A0ABQ5QHM5_9BACT</name>
<keyword evidence="4" id="KW-1185">Reference proteome</keyword>
<evidence type="ECO:0000313" key="4">
    <source>
        <dbReference type="Proteomes" id="UP001165069"/>
    </source>
</evidence>
<evidence type="ECO:0000256" key="1">
    <source>
        <dbReference type="SAM" id="MobiDB-lite"/>
    </source>
</evidence>
<dbReference type="SUPFAM" id="SSF81585">
    <property type="entry name" value="PsbU/PolX domain-like"/>
    <property type="match status" value="1"/>
</dbReference>
<sequence>MNKKIVRLISTLAIVFGCTAWGLAQEDETPKPKKAPTTAEQAARAKAREKLRQAKAKADAEAKAKAVDINHATKAELVKVPGITETYADAIIAKRPYRSKADLVTKNAIPKGLYQSVRKLVAAK</sequence>
<dbReference type="Pfam" id="PF12836">
    <property type="entry name" value="HHH_3"/>
    <property type="match status" value="1"/>
</dbReference>
<evidence type="ECO:0008006" key="5">
    <source>
        <dbReference type="Google" id="ProtNLM"/>
    </source>
</evidence>
<evidence type="ECO:0000256" key="2">
    <source>
        <dbReference type="SAM" id="SignalP"/>
    </source>
</evidence>
<dbReference type="PROSITE" id="PS51257">
    <property type="entry name" value="PROKAR_LIPOPROTEIN"/>
    <property type="match status" value="1"/>
</dbReference>
<feature type="region of interest" description="Disordered" evidence="1">
    <location>
        <begin position="26"/>
        <end position="45"/>
    </location>
</feature>
<accession>A0ABQ5QHM5</accession>
<dbReference type="Proteomes" id="UP001165069">
    <property type="component" value="Unassembled WGS sequence"/>
</dbReference>
<keyword evidence="2" id="KW-0732">Signal</keyword>
<organism evidence="3 4">
    <name type="scientific">Geothrix limicola</name>
    <dbReference type="NCBI Taxonomy" id="2927978"/>
    <lineage>
        <taxon>Bacteria</taxon>
        <taxon>Pseudomonadati</taxon>
        <taxon>Acidobacteriota</taxon>
        <taxon>Holophagae</taxon>
        <taxon>Holophagales</taxon>
        <taxon>Holophagaceae</taxon>
        <taxon>Geothrix</taxon>
    </lineage>
</organism>